<keyword evidence="6 9" id="KW-0067">ATP-binding</keyword>
<evidence type="ECO:0000256" key="7">
    <source>
        <dbReference type="ARBA" id="ARBA00047899"/>
    </source>
</evidence>
<dbReference type="GO" id="GO:0005524">
    <property type="term" value="F:ATP binding"/>
    <property type="evidence" value="ECO:0007669"/>
    <property type="project" value="UniProtKB-UniRule"/>
</dbReference>
<evidence type="ECO:0000259" key="11">
    <source>
        <dbReference type="PROSITE" id="PS50011"/>
    </source>
</evidence>
<feature type="binding site" evidence="9">
    <location>
        <position position="106"/>
    </location>
    <ligand>
        <name>ATP</name>
        <dbReference type="ChEBI" id="CHEBI:30616"/>
    </ligand>
</feature>
<evidence type="ECO:0000256" key="1">
    <source>
        <dbReference type="ARBA" id="ARBA00012513"/>
    </source>
</evidence>
<dbReference type="InterPro" id="IPR011009">
    <property type="entry name" value="Kinase-like_dom_sf"/>
</dbReference>
<evidence type="ECO:0000256" key="6">
    <source>
        <dbReference type="ARBA" id="ARBA00022840"/>
    </source>
</evidence>
<evidence type="ECO:0000256" key="8">
    <source>
        <dbReference type="ARBA" id="ARBA00048679"/>
    </source>
</evidence>
<evidence type="ECO:0000256" key="10">
    <source>
        <dbReference type="SAM" id="MobiDB-lite"/>
    </source>
</evidence>
<evidence type="ECO:0000256" key="9">
    <source>
        <dbReference type="PROSITE-ProRule" id="PRU10141"/>
    </source>
</evidence>
<feature type="region of interest" description="Disordered" evidence="10">
    <location>
        <begin position="1"/>
        <end position="22"/>
    </location>
</feature>
<dbReference type="GO" id="GO:0000245">
    <property type="term" value="P:spliceosomal complex assembly"/>
    <property type="evidence" value="ECO:0007669"/>
    <property type="project" value="TreeGrafter"/>
</dbReference>
<name>A0A1J9QJW5_9EURO</name>
<keyword evidence="3" id="KW-0808">Transferase</keyword>
<dbReference type="InterPro" id="IPR000719">
    <property type="entry name" value="Prot_kinase_dom"/>
</dbReference>
<dbReference type="GO" id="GO:0004674">
    <property type="term" value="F:protein serine/threonine kinase activity"/>
    <property type="evidence" value="ECO:0007669"/>
    <property type="project" value="UniProtKB-KW"/>
</dbReference>
<evidence type="ECO:0000313" key="12">
    <source>
        <dbReference type="EMBL" id="OJD20467.1"/>
    </source>
</evidence>
<dbReference type="GO" id="GO:0050684">
    <property type="term" value="P:regulation of mRNA processing"/>
    <property type="evidence" value="ECO:0007669"/>
    <property type="project" value="TreeGrafter"/>
</dbReference>
<evidence type="ECO:0000256" key="2">
    <source>
        <dbReference type="ARBA" id="ARBA00022527"/>
    </source>
</evidence>
<comment type="caution">
    <text evidence="12">The sequence shown here is derived from an EMBL/GenBank/DDBJ whole genome shotgun (WGS) entry which is preliminary data.</text>
</comment>
<dbReference type="Gene3D" id="3.30.200.20">
    <property type="entry name" value="Phosphorylase Kinase, domain 1"/>
    <property type="match status" value="1"/>
</dbReference>
<evidence type="ECO:0000256" key="5">
    <source>
        <dbReference type="ARBA" id="ARBA00022777"/>
    </source>
</evidence>
<feature type="domain" description="Protein kinase" evidence="11">
    <location>
        <begin position="73"/>
        <end position="372"/>
    </location>
</feature>
<dbReference type="AlphaFoldDB" id="A0A1J9QJW5"/>
<dbReference type="PROSITE" id="PS50011">
    <property type="entry name" value="PROTEIN_KINASE_DOM"/>
    <property type="match status" value="1"/>
</dbReference>
<proteinExistence type="predicted"/>
<dbReference type="InterPro" id="IPR017441">
    <property type="entry name" value="Protein_kinase_ATP_BS"/>
</dbReference>
<keyword evidence="2" id="KW-0723">Serine/threonine-protein kinase</keyword>
<dbReference type="SUPFAM" id="SSF56112">
    <property type="entry name" value="Protein kinase-like (PK-like)"/>
    <property type="match status" value="2"/>
</dbReference>
<dbReference type="PROSITE" id="PS00107">
    <property type="entry name" value="PROTEIN_KINASE_ATP"/>
    <property type="match status" value="1"/>
</dbReference>
<dbReference type="VEuPathDB" id="FungiDB:ACJ73_08196"/>
<evidence type="ECO:0000256" key="3">
    <source>
        <dbReference type="ARBA" id="ARBA00022679"/>
    </source>
</evidence>
<protein>
    <recommendedName>
        <fullName evidence="1">non-specific serine/threonine protein kinase</fullName>
        <ecNumber evidence="1">2.7.11.1</ecNumber>
    </recommendedName>
</protein>
<keyword evidence="5" id="KW-0418">Kinase</keyword>
<sequence>MATTKPDKKPQDYECSSTRDGYPRRSALNPFHFPASGFTELDPAEPIEEELLPDYIAEMYYPVRIGKVLNDGYQVVCKLGYGTTSTVWLARDLRNPDDGFTYVALKIYVNKYIKRNKTAIYNRINAPYSGKTSGLPVNLTSRKAPSCCPPGTWNEHGSAFAILSSTIYSNGLDEAISSPAPHHAGLSAYRAGIIHTGEPWHPVTFAAQVLIGILTDLQPKNLLLPIDDVLTFKEMEVEEIQESFSTKSSQGSLHLPHAWDTASQRRTAFDLAPEVVMRMTWNVDVDIWSVAMGAWDLIAPQPMFDRRHPETGEPDDRYLIAQFAAVLGPPPVEFWRQSRLCQAFWDENGDWKNVVPLPDLSLEGLAGPPLAP</sequence>
<dbReference type="EC" id="2.7.11.1" evidence="1"/>
<evidence type="ECO:0000313" key="13">
    <source>
        <dbReference type="Proteomes" id="UP000242791"/>
    </source>
</evidence>
<keyword evidence="13" id="KW-1185">Reference proteome</keyword>
<evidence type="ECO:0000256" key="4">
    <source>
        <dbReference type="ARBA" id="ARBA00022741"/>
    </source>
</evidence>
<dbReference type="OrthoDB" id="5979581at2759"/>
<gene>
    <name evidence="12" type="ORF">ACJ73_08196</name>
</gene>
<dbReference type="EMBL" id="LGTZ01001859">
    <property type="protein sequence ID" value="OJD20467.1"/>
    <property type="molecule type" value="Genomic_DNA"/>
</dbReference>
<dbReference type="Proteomes" id="UP000242791">
    <property type="component" value="Unassembled WGS sequence"/>
</dbReference>
<dbReference type="InterPro" id="IPR051334">
    <property type="entry name" value="SRPK"/>
</dbReference>
<feature type="compositionally biased region" description="Basic and acidic residues" evidence="10">
    <location>
        <begin position="1"/>
        <end position="12"/>
    </location>
</feature>
<dbReference type="STRING" id="1658174.A0A1J9QJW5"/>
<dbReference type="Gene3D" id="1.10.510.10">
    <property type="entry name" value="Transferase(Phosphotransferase) domain 1"/>
    <property type="match status" value="1"/>
</dbReference>
<comment type="catalytic activity">
    <reaction evidence="8">
        <text>L-seryl-[protein] + ATP = O-phospho-L-seryl-[protein] + ADP + H(+)</text>
        <dbReference type="Rhea" id="RHEA:17989"/>
        <dbReference type="Rhea" id="RHEA-COMP:9863"/>
        <dbReference type="Rhea" id="RHEA-COMP:11604"/>
        <dbReference type="ChEBI" id="CHEBI:15378"/>
        <dbReference type="ChEBI" id="CHEBI:29999"/>
        <dbReference type="ChEBI" id="CHEBI:30616"/>
        <dbReference type="ChEBI" id="CHEBI:83421"/>
        <dbReference type="ChEBI" id="CHEBI:456216"/>
        <dbReference type="EC" id="2.7.11.1"/>
    </reaction>
</comment>
<comment type="catalytic activity">
    <reaction evidence="7">
        <text>L-threonyl-[protein] + ATP = O-phospho-L-threonyl-[protein] + ADP + H(+)</text>
        <dbReference type="Rhea" id="RHEA:46608"/>
        <dbReference type="Rhea" id="RHEA-COMP:11060"/>
        <dbReference type="Rhea" id="RHEA-COMP:11605"/>
        <dbReference type="ChEBI" id="CHEBI:15378"/>
        <dbReference type="ChEBI" id="CHEBI:30013"/>
        <dbReference type="ChEBI" id="CHEBI:30616"/>
        <dbReference type="ChEBI" id="CHEBI:61977"/>
        <dbReference type="ChEBI" id="CHEBI:456216"/>
        <dbReference type="EC" id="2.7.11.1"/>
    </reaction>
</comment>
<dbReference type="PANTHER" id="PTHR47634">
    <property type="entry name" value="PROTEIN KINASE DOMAIN-CONTAINING PROTEIN-RELATED"/>
    <property type="match status" value="1"/>
</dbReference>
<keyword evidence="4 9" id="KW-0547">Nucleotide-binding</keyword>
<reference evidence="12 13" key="1">
    <citation type="submission" date="2015-08" db="EMBL/GenBank/DDBJ databases">
        <title>Emmonsia species relationships and genome sequence.</title>
        <authorList>
            <person name="Cuomo C.A."/>
            <person name="Schwartz I.S."/>
            <person name="Kenyon C."/>
            <person name="De Hoog G.S."/>
            <person name="Govender N.P."/>
            <person name="Botha A."/>
            <person name="Moreno L."/>
            <person name="De Vries M."/>
            <person name="Munoz J.F."/>
            <person name="Stielow J.B."/>
        </authorList>
    </citation>
    <scope>NUCLEOTIDE SEQUENCE [LARGE SCALE GENOMIC DNA]</scope>
    <source>
        <strain evidence="12 13">EI222</strain>
    </source>
</reference>
<dbReference type="PANTHER" id="PTHR47634:SF9">
    <property type="entry name" value="PROTEIN KINASE DOMAIN-CONTAINING PROTEIN-RELATED"/>
    <property type="match status" value="1"/>
</dbReference>
<organism evidence="12 13">
    <name type="scientific">Blastomyces percursus</name>
    <dbReference type="NCBI Taxonomy" id="1658174"/>
    <lineage>
        <taxon>Eukaryota</taxon>
        <taxon>Fungi</taxon>
        <taxon>Dikarya</taxon>
        <taxon>Ascomycota</taxon>
        <taxon>Pezizomycotina</taxon>
        <taxon>Eurotiomycetes</taxon>
        <taxon>Eurotiomycetidae</taxon>
        <taxon>Onygenales</taxon>
        <taxon>Ajellomycetaceae</taxon>
        <taxon>Blastomyces</taxon>
    </lineage>
</organism>
<accession>A0A1J9QJW5</accession>